<evidence type="ECO:0000256" key="3">
    <source>
        <dbReference type="ARBA" id="ARBA00023163"/>
    </source>
</evidence>
<organism evidence="6 7">
    <name type="scientific">Cupriavidus respiraculi</name>
    <dbReference type="NCBI Taxonomy" id="195930"/>
    <lineage>
        <taxon>Bacteria</taxon>
        <taxon>Pseudomonadati</taxon>
        <taxon>Pseudomonadota</taxon>
        <taxon>Betaproteobacteria</taxon>
        <taxon>Burkholderiales</taxon>
        <taxon>Burkholderiaceae</taxon>
        <taxon>Cupriavidus</taxon>
    </lineage>
</organism>
<dbReference type="Pfam" id="PF00440">
    <property type="entry name" value="TetR_N"/>
    <property type="match status" value="1"/>
</dbReference>
<feature type="DNA-binding region" description="H-T-H motif" evidence="4">
    <location>
        <begin position="27"/>
        <end position="46"/>
    </location>
</feature>
<dbReference type="InterPro" id="IPR036271">
    <property type="entry name" value="Tet_transcr_reg_TetR-rel_C_sf"/>
</dbReference>
<dbReference type="InterPro" id="IPR011075">
    <property type="entry name" value="TetR_C"/>
</dbReference>
<dbReference type="InterPro" id="IPR009057">
    <property type="entry name" value="Homeodomain-like_sf"/>
</dbReference>
<dbReference type="PROSITE" id="PS50977">
    <property type="entry name" value="HTH_TETR_2"/>
    <property type="match status" value="1"/>
</dbReference>
<evidence type="ECO:0000259" key="5">
    <source>
        <dbReference type="PROSITE" id="PS50977"/>
    </source>
</evidence>
<dbReference type="PANTHER" id="PTHR47506">
    <property type="entry name" value="TRANSCRIPTIONAL REGULATORY PROTEIN"/>
    <property type="match status" value="1"/>
</dbReference>
<name>A0ABN7XW38_9BURK</name>
<evidence type="ECO:0000256" key="1">
    <source>
        <dbReference type="ARBA" id="ARBA00023015"/>
    </source>
</evidence>
<evidence type="ECO:0000313" key="6">
    <source>
        <dbReference type="EMBL" id="CAG9165378.1"/>
    </source>
</evidence>
<feature type="domain" description="HTH tetR-type" evidence="5">
    <location>
        <begin position="4"/>
        <end position="64"/>
    </location>
</feature>
<keyword evidence="1" id="KW-0805">Transcription regulation</keyword>
<protein>
    <recommendedName>
        <fullName evidence="5">HTH tetR-type domain-containing protein</fullName>
    </recommendedName>
</protein>
<dbReference type="PANTHER" id="PTHR47506:SF1">
    <property type="entry name" value="HTH-TYPE TRANSCRIPTIONAL REGULATOR YJDC"/>
    <property type="match status" value="1"/>
</dbReference>
<evidence type="ECO:0000256" key="4">
    <source>
        <dbReference type="PROSITE-ProRule" id="PRU00335"/>
    </source>
</evidence>
<dbReference type="SUPFAM" id="SSF46689">
    <property type="entry name" value="Homeodomain-like"/>
    <property type="match status" value="1"/>
</dbReference>
<dbReference type="Gene3D" id="1.10.357.10">
    <property type="entry name" value="Tetracycline Repressor, domain 2"/>
    <property type="match status" value="1"/>
</dbReference>
<dbReference type="RefSeq" id="WP_224038939.1">
    <property type="nucleotide sequence ID" value="NZ_CAJZAH010000001.1"/>
</dbReference>
<accession>A0ABN7XW38</accession>
<keyword evidence="7" id="KW-1185">Reference proteome</keyword>
<keyword evidence="2 4" id="KW-0238">DNA-binding</keyword>
<dbReference type="EMBL" id="CAJZAH010000001">
    <property type="protein sequence ID" value="CAG9165378.1"/>
    <property type="molecule type" value="Genomic_DNA"/>
</dbReference>
<evidence type="ECO:0000256" key="2">
    <source>
        <dbReference type="ARBA" id="ARBA00023125"/>
    </source>
</evidence>
<comment type="caution">
    <text evidence="6">The sequence shown here is derived from an EMBL/GenBank/DDBJ whole genome shotgun (WGS) entry which is preliminary data.</text>
</comment>
<gene>
    <name evidence="6" type="ORF">LMG21510_00064</name>
</gene>
<dbReference type="InterPro" id="IPR001647">
    <property type="entry name" value="HTH_TetR"/>
</dbReference>
<evidence type="ECO:0000313" key="7">
    <source>
        <dbReference type="Proteomes" id="UP000721236"/>
    </source>
</evidence>
<sequence length="188" mass="20946">MKTQSVRDQLIEHTLVLIRRRGFNGFSYRDLAALVGVKTSSIHYYFPTKEDLALEAVKQYSARIAEEMRGIDESWPAAERARAYLKAWHVGFGSDQICLCNMLATETACLPESIHAVLKDFYRYHEGWLTTLLEQAKAEGVCQLPVDADVFAKTIFGALQSGVVAARLFQGPERLDAACATLMAAVSR</sequence>
<dbReference type="Pfam" id="PF16925">
    <property type="entry name" value="TetR_C_13"/>
    <property type="match status" value="1"/>
</dbReference>
<dbReference type="Proteomes" id="UP000721236">
    <property type="component" value="Unassembled WGS sequence"/>
</dbReference>
<keyword evidence="3" id="KW-0804">Transcription</keyword>
<reference evidence="6 7" key="1">
    <citation type="submission" date="2021-08" db="EMBL/GenBank/DDBJ databases">
        <authorList>
            <person name="Peeters C."/>
        </authorList>
    </citation>
    <scope>NUCLEOTIDE SEQUENCE [LARGE SCALE GENOMIC DNA]</scope>
    <source>
        <strain evidence="6 7">LMG 21510</strain>
    </source>
</reference>
<dbReference type="SUPFAM" id="SSF48498">
    <property type="entry name" value="Tetracyclin repressor-like, C-terminal domain"/>
    <property type="match status" value="1"/>
</dbReference>
<proteinExistence type="predicted"/>